<sequence length="424" mass="45356">MKKWITGSMALMVVGSVVAGCGNNEESGGEDKVLRIAMGSPGEAMIAVWEEIADEFESANPGVTVEYTFQDDDTYQTVGLPNLLSGNNAPDLYFEWAGERLYNRINDGFAADITTQLEESGLGDMFAEGSYNGMTVDGKTYMIPTAGDVTNVIFYNKQVFDELGIGEPQTWAEFLAACEAVKASGMTPITVGNLDLWTAGNWIGHLLSRVVGEDAYSNALQLEEPFQSDDFVQAYTLVQELWDRGYVNDNINAISDSESDMLFLNGQAAMHPIGSWLVPTALEEAPELEMGYFNLPTIEGGKGDQGSVIGVLNGMVVNAKSSMTDEAIAFMQLYSSDESSAKLSAAGAVPITTTGLDRDNTPELSIRLNDLLAEAPTVVAPPDTGYSIEVANALNTATSQVIGGAKSPADALKQLEETVAPLKK</sequence>
<gene>
    <name evidence="2" type="ORF">IDH44_02250</name>
</gene>
<proteinExistence type="predicted"/>
<dbReference type="AlphaFoldDB" id="A0A927BQT6"/>
<protein>
    <submittedName>
        <fullName evidence="2">Extracellular solute-binding protein</fullName>
    </submittedName>
</protein>
<dbReference type="PROSITE" id="PS51257">
    <property type="entry name" value="PROKAR_LIPOPROTEIN"/>
    <property type="match status" value="1"/>
</dbReference>
<dbReference type="SUPFAM" id="SSF53850">
    <property type="entry name" value="Periplasmic binding protein-like II"/>
    <property type="match status" value="1"/>
</dbReference>
<dbReference type="InterPro" id="IPR050490">
    <property type="entry name" value="Bact_solute-bd_prot1"/>
</dbReference>
<keyword evidence="3" id="KW-1185">Reference proteome</keyword>
<dbReference type="PANTHER" id="PTHR43649:SF14">
    <property type="entry name" value="BLR3389 PROTEIN"/>
    <property type="match status" value="1"/>
</dbReference>
<dbReference type="Proteomes" id="UP000621560">
    <property type="component" value="Unassembled WGS sequence"/>
</dbReference>
<dbReference type="Gene3D" id="3.40.190.10">
    <property type="entry name" value="Periplasmic binding protein-like II"/>
    <property type="match status" value="2"/>
</dbReference>
<evidence type="ECO:0000313" key="2">
    <source>
        <dbReference type="EMBL" id="MBD2844000.1"/>
    </source>
</evidence>
<feature type="signal peptide" evidence="1">
    <location>
        <begin position="1"/>
        <end position="19"/>
    </location>
</feature>
<dbReference type="PANTHER" id="PTHR43649">
    <property type="entry name" value="ARABINOSE-BINDING PROTEIN-RELATED"/>
    <property type="match status" value="1"/>
</dbReference>
<accession>A0A927BQT6</accession>
<reference evidence="2" key="1">
    <citation type="submission" date="2020-09" db="EMBL/GenBank/DDBJ databases">
        <title>A novel bacterium of genus Paenibacillus, isolated from South China Sea.</title>
        <authorList>
            <person name="Huang H."/>
            <person name="Mo K."/>
            <person name="Hu Y."/>
        </authorList>
    </citation>
    <scope>NUCLEOTIDE SEQUENCE</scope>
    <source>
        <strain evidence="2">IB182496</strain>
    </source>
</reference>
<dbReference type="CDD" id="cd13585">
    <property type="entry name" value="PBP2_TMBP_like"/>
    <property type="match status" value="1"/>
</dbReference>
<feature type="chain" id="PRO_5039238841" evidence="1">
    <location>
        <begin position="20"/>
        <end position="424"/>
    </location>
</feature>
<dbReference type="Pfam" id="PF01547">
    <property type="entry name" value="SBP_bac_1"/>
    <property type="match status" value="1"/>
</dbReference>
<comment type="caution">
    <text evidence="2">The sequence shown here is derived from an EMBL/GenBank/DDBJ whole genome shotgun (WGS) entry which is preliminary data.</text>
</comment>
<name>A0A927BQT6_9BACL</name>
<evidence type="ECO:0000256" key="1">
    <source>
        <dbReference type="SAM" id="SignalP"/>
    </source>
</evidence>
<organism evidence="2 3">
    <name type="scientific">Paenibacillus sabuli</name>
    <dbReference type="NCBI Taxonomy" id="2772509"/>
    <lineage>
        <taxon>Bacteria</taxon>
        <taxon>Bacillati</taxon>
        <taxon>Bacillota</taxon>
        <taxon>Bacilli</taxon>
        <taxon>Bacillales</taxon>
        <taxon>Paenibacillaceae</taxon>
        <taxon>Paenibacillus</taxon>
    </lineage>
</organism>
<dbReference type="EMBL" id="JACXIZ010000007">
    <property type="protein sequence ID" value="MBD2844000.1"/>
    <property type="molecule type" value="Genomic_DNA"/>
</dbReference>
<dbReference type="InterPro" id="IPR006059">
    <property type="entry name" value="SBP"/>
</dbReference>
<keyword evidence="1" id="KW-0732">Signal</keyword>
<dbReference type="RefSeq" id="WP_190914263.1">
    <property type="nucleotide sequence ID" value="NZ_JACXIZ010000007.1"/>
</dbReference>
<evidence type="ECO:0000313" key="3">
    <source>
        <dbReference type="Proteomes" id="UP000621560"/>
    </source>
</evidence>